<evidence type="ECO:0000259" key="2">
    <source>
        <dbReference type="Pfam" id="PF01757"/>
    </source>
</evidence>
<proteinExistence type="predicted"/>
<keyword evidence="5" id="KW-1185">Reference proteome</keyword>
<feature type="transmembrane region" description="Helical" evidence="1">
    <location>
        <begin position="90"/>
        <end position="109"/>
    </location>
</feature>
<dbReference type="EMBL" id="JABFDN010000007">
    <property type="protein sequence ID" value="NPU67664.1"/>
    <property type="molecule type" value="Genomic_DNA"/>
</dbReference>
<feature type="transmembrane region" description="Helical" evidence="1">
    <location>
        <begin position="309"/>
        <end position="327"/>
    </location>
</feature>
<feature type="transmembrane region" description="Helical" evidence="1">
    <location>
        <begin position="48"/>
        <end position="69"/>
    </location>
</feature>
<gene>
    <name evidence="4" type="ORF">HL667_21860</name>
</gene>
<dbReference type="InterPro" id="IPR002656">
    <property type="entry name" value="Acyl_transf_3_dom"/>
</dbReference>
<keyword evidence="4" id="KW-0012">Acyltransferase</keyword>
<keyword evidence="1" id="KW-0812">Transmembrane</keyword>
<evidence type="ECO:0000313" key="5">
    <source>
        <dbReference type="Proteomes" id="UP000886476"/>
    </source>
</evidence>
<comment type="caution">
    <text evidence="4">The sequence shown here is derived from an EMBL/GenBank/DDBJ whole genome shotgun (WGS) entry which is preliminary data.</text>
</comment>
<feature type="transmembrane region" description="Helical" evidence="1">
    <location>
        <begin position="347"/>
        <end position="366"/>
    </location>
</feature>
<feature type="domain" description="SGNH" evidence="3">
    <location>
        <begin position="456"/>
        <end position="662"/>
    </location>
</feature>
<feature type="transmembrane region" description="Helical" evidence="1">
    <location>
        <begin position="216"/>
        <end position="233"/>
    </location>
</feature>
<evidence type="ECO:0000259" key="3">
    <source>
        <dbReference type="Pfam" id="PF19040"/>
    </source>
</evidence>
<protein>
    <submittedName>
        <fullName evidence="4">Acyltransferase</fullName>
    </submittedName>
</protein>
<feature type="transmembrane region" description="Helical" evidence="1">
    <location>
        <begin position="378"/>
        <end position="399"/>
    </location>
</feature>
<keyword evidence="1" id="KW-0472">Membrane</keyword>
<sequence length="674" mass="75839">MHSPLAANDESARATSRLRGYRPDIDGLRAVAVLSVVGYHAFPTAFPSGFVGVDVFFVISGFLITSIILDEIARDRFSFVTFYARRVRRLFPALLLVTAVCLVAGWLVLWPEDFRRLGKHALAGAAFLTNFALWREANYFDVASDTKVLLHLWSLAIEEQFYLIWPALIAIAWRMRLNLFMVFAAIFAASLAYGIKITATNQVAAFFSPASRFWELAAGALLAQASFAWPSVFTRPENPSVGRPRTGRFSADAFARQAAGALGLVLVLAAVFLISVRDAFPGWWALMPVAGAGLIIFGGPDGWVNRRLLSTRLMVFIGTISYPLYLWHWPLLAFAKDILHHETSAAVRGALVAAAVGLAWLTYQFVERPIRKERRERRVAPPLCAAMLAIAACGAIILVRDGFPQRFPDEKSVYAQFFDRGSQRTIDEARLINQLPCNFYSFDSPTPTRAPRPVDPACYTRHTPRSVLILGDSNGADLYHGLKQVLPESVSLLLLYSSGCRVQPFSKELIESDHCHKANHFALERIKADPPDIVLMASYNSYDIDYIRAYAKLIRQHGVKHVLVLGQRPHWRYDLHRIILDEFWSYTPRRIPGRLDESLHALGRQFEAQLRAEEPFEYVDQMQPFCNSDGCLTYLGDDRRDGLITNDTAHLRPHASVWLAREHLAPLILSRFEH</sequence>
<accession>A0ABX2CHL2</accession>
<keyword evidence="4" id="KW-0808">Transferase</keyword>
<feature type="domain" description="Acyltransferase 3" evidence="2">
    <location>
        <begin position="24"/>
        <end position="363"/>
    </location>
</feature>
<dbReference type="InterPro" id="IPR050879">
    <property type="entry name" value="Acyltransferase_3"/>
</dbReference>
<dbReference type="InterPro" id="IPR043968">
    <property type="entry name" value="SGNH"/>
</dbReference>
<dbReference type="PANTHER" id="PTHR23028:SF53">
    <property type="entry name" value="ACYL_TRANSF_3 DOMAIN-CONTAINING PROTEIN"/>
    <property type="match status" value="1"/>
</dbReference>
<feature type="transmembrane region" description="Helical" evidence="1">
    <location>
        <begin position="148"/>
        <end position="165"/>
    </location>
</feature>
<dbReference type="GO" id="GO:0016746">
    <property type="term" value="F:acyltransferase activity"/>
    <property type="evidence" value="ECO:0007669"/>
    <property type="project" value="UniProtKB-KW"/>
</dbReference>
<feature type="transmembrane region" description="Helical" evidence="1">
    <location>
        <begin position="254"/>
        <end position="274"/>
    </location>
</feature>
<dbReference type="Proteomes" id="UP000886476">
    <property type="component" value="Unassembled WGS sequence"/>
</dbReference>
<dbReference type="Pfam" id="PF19040">
    <property type="entry name" value="SGNH"/>
    <property type="match status" value="1"/>
</dbReference>
<dbReference type="RefSeq" id="WP_172112732.1">
    <property type="nucleotide sequence ID" value="NZ_JABFDN010000007.1"/>
</dbReference>
<evidence type="ECO:0000313" key="4">
    <source>
        <dbReference type="EMBL" id="NPU67664.1"/>
    </source>
</evidence>
<keyword evidence="1" id="KW-1133">Transmembrane helix</keyword>
<feature type="transmembrane region" description="Helical" evidence="1">
    <location>
        <begin position="177"/>
        <end position="196"/>
    </location>
</feature>
<dbReference type="Pfam" id="PF01757">
    <property type="entry name" value="Acyl_transf_3"/>
    <property type="match status" value="1"/>
</dbReference>
<organism evidence="4 5">
    <name type="scientific">Bradyrhizobium aeschynomenes</name>
    <dbReference type="NCBI Taxonomy" id="2734909"/>
    <lineage>
        <taxon>Bacteria</taxon>
        <taxon>Pseudomonadati</taxon>
        <taxon>Pseudomonadota</taxon>
        <taxon>Alphaproteobacteria</taxon>
        <taxon>Hyphomicrobiales</taxon>
        <taxon>Nitrobacteraceae</taxon>
        <taxon>Bradyrhizobium</taxon>
    </lineage>
</organism>
<evidence type="ECO:0000256" key="1">
    <source>
        <dbReference type="SAM" id="Phobius"/>
    </source>
</evidence>
<reference evidence="4" key="1">
    <citation type="submission" date="2020-05" db="EMBL/GenBank/DDBJ databases">
        <title>Nod-independent and nitrogen-fixing Bradyrhizobium aeschynomene sp. nov. isolated from nodules of Aeschynomene indica.</title>
        <authorList>
            <person name="Zhang Z."/>
        </authorList>
    </citation>
    <scope>NUCLEOTIDE SEQUENCE</scope>
    <source>
        <strain evidence="4">83012</strain>
    </source>
</reference>
<feature type="transmembrane region" description="Helical" evidence="1">
    <location>
        <begin position="280"/>
        <end position="297"/>
    </location>
</feature>
<dbReference type="PANTHER" id="PTHR23028">
    <property type="entry name" value="ACETYLTRANSFERASE"/>
    <property type="match status" value="1"/>
</dbReference>
<name>A0ABX2CHL2_9BRAD</name>